<dbReference type="EMBL" id="CP139781">
    <property type="protein sequence ID" value="WRQ89954.1"/>
    <property type="molecule type" value="Genomic_DNA"/>
</dbReference>
<organism evidence="2 3">
    <name type="scientific">Actomonas aquatica</name>
    <dbReference type="NCBI Taxonomy" id="2866162"/>
    <lineage>
        <taxon>Bacteria</taxon>
        <taxon>Pseudomonadati</taxon>
        <taxon>Verrucomicrobiota</taxon>
        <taxon>Opitutia</taxon>
        <taxon>Opitutales</taxon>
        <taxon>Opitutaceae</taxon>
        <taxon>Actomonas</taxon>
    </lineage>
</organism>
<feature type="signal peptide" evidence="1">
    <location>
        <begin position="1"/>
        <end position="37"/>
    </location>
</feature>
<dbReference type="InterPro" id="IPR037107">
    <property type="entry name" value="Put_OMP_sf"/>
</dbReference>
<evidence type="ECO:0000256" key="1">
    <source>
        <dbReference type="SAM" id="SignalP"/>
    </source>
</evidence>
<proteinExistence type="predicted"/>
<gene>
    <name evidence="2" type="ORF">K1X11_011095</name>
</gene>
<name>A0ABZ1CE52_9BACT</name>
<feature type="chain" id="PRO_5045388202" evidence="1">
    <location>
        <begin position="38"/>
        <end position="398"/>
    </location>
</feature>
<dbReference type="Proteomes" id="UP000738431">
    <property type="component" value="Chromosome"/>
</dbReference>
<dbReference type="RefSeq" id="WP_225919579.1">
    <property type="nucleotide sequence ID" value="NZ_CP139781.1"/>
</dbReference>
<evidence type="ECO:0000313" key="2">
    <source>
        <dbReference type="EMBL" id="WRQ89954.1"/>
    </source>
</evidence>
<dbReference type="Pfam" id="PF09982">
    <property type="entry name" value="LpxR"/>
    <property type="match status" value="1"/>
</dbReference>
<evidence type="ECO:0000313" key="3">
    <source>
        <dbReference type="Proteomes" id="UP000738431"/>
    </source>
</evidence>
<sequence length="398" mass="44166">MSICPQFLSSTSIRVRRVLTTSALVLGAATATSSASAQVTDADLDRPPTTQLRTADGVPTRLARQSPVLIAYIENDYFGGTDQNYTNGFKLSWLSADLSEWDRSGWQQTFIEALPFINKAGTQKNIGVGFGQHIYTPEDISRPNPDPLDRPYAGWAYFEFSFLAKTDRVADNITVQLGMVGPHSYADDIQTFYHELIDDELPMGWDYQIGDELGVNLAWERKWRFYARTVTAADRWGFRSNPFSTKADQDRARWGFDAIPHIGAVVGNVKTYANAGLTVRAGYNLPSDFGVALMRPAGLAASPVDDLDPRVRGAGWSFFAFGGVDGRAVARDIFLDGNTFKDSRSVDKKNFVADFTYGFGIVRNSFQLTFTRVVRTKEYETQVGSNSDFGSVTTSWTF</sequence>
<reference evidence="2 3" key="1">
    <citation type="submission" date="2021-08" db="EMBL/GenBank/DDBJ databases">
        <authorList>
            <person name="Zhang D."/>
            <person name="Zhang A."/>
            <person name="Wang L."/>
        </authorList>
    </citation>
    <scope>NUCLEOTIDE SEQUENCE [LARGE SCALE GENOMIC DNA]</scope>
    <source>
        <strain evidence="2 3">WL0086</strain>
    </source>
</reference>
<keyword evidence="3" id="KW-1185">Reference proteome</keyword>
<keyword evidence="1" id="KW-0732">Signal</keyword>
<reference evidence="2 3" key="2">
    <citation type="submission" date="2023-12" db="EMBL/GenBank/DDBJ databases">
        <title>Description of an unclassified Opitutus bacterium of Verrucomicrobiota.</title>
        <authorList>
            <person name="Zhang D.-F."/>
        </authorList>
    </citation>
    <scope>NUCLEOTIDE SEQUENCE [LARGE SCALE GENOMIC DNA]</scope>
    <source>
        <strain evidence="2 3">WL0086</strain>
    </source>
</reference>
<protein>
    <submittedName>
        <fullName evidence="2">Lipid A deacylase LpxR family protein</fullName>
    </submittedName>
</protein>
<dbReference type="Gene3D" id="2.40.128.140">
    <property type="entry name" value="Outer membrane protein"/>
    <property type="match status" value="1"/>
</dbReference>
<dbReference type="InterPro" id="IPR018707">
    <property type="entry name" value="LpxR"/>
</dbReference>
<accession>A0ABZ1CE52</accession>